<dbReference type="AlphaFoldDB" id="A0A438M8U9"/>
<proteinExistence type="predicted"/>
<sequence length="163" mass="16628">MILGFDAGSRTLQEAEHLLHTVARVLGLPGDAIGCTHFVPADAAGSATDPAIEVVTTAATQLFKQESTSLGGLEPGKYTVAVGVLEADGTLSARSIQQDTLTNGAAPEPPLDVPDRLRERLPEPGDGIRDLPGPPKGLSDELFDGLGCDADAIAGTAVYGIGA</sequence>
<feature type="compositionally biased region" description="Basic and acidic residues" evidence="1">
    <location>
        <begin position="113"/>
        <end position="129"/>
    </location>
</feature>
<reference evidence="2 3" key="1">
    <citation type="submission" date="2019-01" db="EMBL/GenBank/DDBJ databases">
        <title>Sequencing the genomes of 1000 actinobacteria strains.</title>
        <authorList>
            <person name="Klenk H.-P."/>
        </authorList>
    </citation>
    <scope>NUCLEOTIDE SEQUENCE [LARGE SCALE GENOMIC DNA]</scope>
    <source>
        <strain evidence="2 3">DSM 43925</strain>
    </source>
</reference>
<gene>
    <name evidence="2" type="ORF">EDD27_4763</name>
</gene>
<evidence type="ECO:0000313" key="3">
    <source>
        <dbReference type="Proteomes" id="UP000284824"/>
    </source>
</evidence>
<protein>
    <submittedName>
        <fullName evidence="2">Uncharacterized protein</fullName>
    </submittedName>
</protein>
<dbReference type="Proteomes" id="UP000284824">
    <property type="component" value="Unassembled WGS sequence"/>
</dbReference>
<feature type="region of interest" description="Disordered" evidence="1">
    <location>
        <begin position="99"/>
        <end position="134"/>
    </location>
</feature>
<dbReference type="RefSeq" id="WP_127934268.1">
    <property type="nucleotide sequence ID" value="NZ_SAUN01000001.1"/>
</dbReference>
<accession>A0A438M8U9</accession>
<keyword evidence="3" id="KW-1185">Reference proteome</keyword>
<comment type="caution">
    <text evidence="2">The sequence shown here is derived from an EMBL/GenBank/DDBJ whole genome shotgun (WGS) entry which is preliminary data.</text>
</comment>
<dbReference type="OrthoDB" id="5189174at2"/>
<evidence type="ECO:0000313" key="2">
    <source>
        <dbReference type="EMBL" id="RVX42143.1"/>
    </source>
</evidence>
<dbReference type="EMBL" id="SAUN01000001">
    <property type="protein sequence ID" value="RVX42143.1"/>
    <property type="molecule type" value="Genomic_DNA"/>
</dbReference>
<name>A0A438M8U9_9ACTN</name>
<evidence type="ECO:0000256" key="1">
    <source>
        <dbReference type="SAM" id="MobiDB-lite"/>
    </source>
</evidence>
<organism evidence="2 3">
    <name type="scientific">Nonomuraea polychroma</name>
    <dbReference type="NCBI Taxonomy" id="46176"/>
    <lineage>
        <taxon>Bacteria</taxon>
        <taxon>Bacillati</taxon>
        <taxon>Actinomycetota</taxon>
        <taxon>Actinomycetes</taxon>
        <taxon>Streptosporangiales</taxon>
        <taxon>Streptosporangiaceae</taxon>
        <taxon>Nonomuraea</taxon>
    </lineage>
</organism>